<protein>
    <submittedName>
        <fullName evidence="3">CHAT domain-containing protein</fullName>
    </submittedName>
</protein>
<evidence type="ECO:0000256" key="1">
    <source>
        <dbReference type="PROSITE-ProRule" id="PRU00339"/>
    </source>
</evidence>
<keyword evidence="1" id="KW-0802">TPR repeat</keyword>
<dbReference type="AlphaFoldDB" id="A0A1X7IMJ5"/>
<dbReference type="RefSeq" id="WP_085515789.1">
    <property type="nucleotide sequence ID" value="NZ_FXAW01000001.1"/>
</dbReference>
<proteinExistence type="predicted"/>
<reference evidence="4" key="1">
    <citation type="submission" date="2017-04" db="EMBL/GenBank/DDBJ databases">
        <authorList>
            <person name="Varghese N."/>
            <person name="Submissions S."/>
        </authorList>
    </citation>
    <scope>NUCLEOTIDE SEQUENCE [LARGE SCALE GENOMIC DNA]</scope>
    <source>
        <strain evidence="4">DSM 4125</strain>
    </source>
</reference>
<feature type="repeat" description="TPR" evidence="1">
    <location>
        <begin position="261"/>
        <end position="294"/>
    </location>
</feature>
<dbReference type="InterPro" id="IPR024983">
    <property type="entry name" value="CHAT_dom"/>
</dbReference>
<dbReference type="Pfam" id="PF13424">
    <property type="entry name" value="TPR_12"/>
    <property type="match status" value="1"/>
</dbReference>
<sequence>MFRLFLLVSCFSVPFFGAGQILSKEYHATIFESRNENIDFIINNRLKDSTSNESKLLLAELYFLKGRNDKAIDFLDLLANDEGMEKHANPELYARWLKNRGLVLWNQGKSDQALEYLQQSLSNYRKLDQLSQNNIADLLNNMGLVHVGNSPNIAVRYYEDALRIYSTSASENLEKIIQVSINISLAEINQEHHINALRILNQALSEWSNNHKKGLPTEAFIKANIGGVYLATNQLVLAKDYLGEAEMIYLQNYGQRNSELANVYAQLSELELRLGSYDKSLFYIQKALKANSFEFESMEYEENPKVDDANKLNIQLSLLMRKAVIFESFYYGYSLKKLHLESAISAIDVAERVLEDSRAGTTNKKDLLQLSDLASELYEDGQRIALQLHEVTLFGNEYLKKAFQYAELSQSALLKTAVVESEAQSFAGIPEAVLEKEKELSSELAYLNTQISLASEISKLNLLRDRYFQLKQEYQKFIERIEVNYPTYYNLKHQDVPTSIADIQSKLKPGEAVIEYAMAPKSNQIIVYWISNSDLTYYRIYEQNEVLRFLRAYRNTLIYNLGGSFQTIAHNLYNYLFPFKIGKNITKLVIIPDGELATIPFEALVAGQDKQQLDFHELDYLIKSFDIHYSYSASLYQSVQTAQYGSDALLLTPVEFGQGIAKLSASEQESKHFRSWCNQQSIPIESLVRSNATKERFKNSTLEDFRFIHLATHGTVDLLSPDLSGIYFSNDINRPDENILYVGEIYGLSINAELVVLSACETGLGKINRGEGVMGLGQAFAYSGADNLILSLWKVADESTSLLMQSFYRGQFENEVHSFSNGLREAKLAMINSDYSAPYFWAPFVLWGK</sequence>
<dbReference type="Proteomes" id="UP000193804">
    <property type="component" value="Unassembled WGS sequence"/>
</dbReference>
<accession>A0A1X7IMJ5</accession>
<dbReference type="EMBL" id="FXAW01000001">
    <property type="protein sequence ID" value="SMG15880.1"/>
    <property type="molecule type" value="Genomic_DNA"/>
</dbReference>
<dbReference type="STRING" id="1028.SAMN05661096_00813"/>
<dbReference type="Gene3D" id="1.25.40.10">
    <property type="entry name" value="Tetratricopeptide repeat domain"/>
    <property type="match status" value="2"/>
</dbReference>
<evidence type="ECO:0000259" key="2">
    <source>
        <dbReference type="Pfam" id="PF12770"/>
    </source>
</evidence>
<feature type="domain" description="CHAT" evidence="2">
    <location>
        <begin position="568"/>
        <end position="848"/>
    </location>
</feature>
<organism evidence="3 4">
    <name type="scientific">Marivirga sericea</name>
    <dbReference type="NCBI Taxonomy" id="1028"/>
    <lineage>
        <taxon>Bacteria</taxon>
        <taxon>Pseudomonadati</taxon>
        <taxon>Bacteroidota</taxon>
        <taxon>Cytophagia</taxon>
        <taxon>Cytophagales</taxon>
        <taxon>Marivirgaceae</taxon>
        <taxon>Marivirga</taxon>
    </lineage>
</organism>
<dbReference type="Pfam" id="PF13181">
    <property type="entry name" value="TPR_8"/>
    <property type="match status" value="1"/>
</dbReference>
<dbReference type="PROSITE" id="PS50005">
    <property type="entry name" value="TPR"/>
    <property type="match status" value="1"/>
</dbReference>
<dbReference type="InterPro" id="IPR019734">
    <property type="entry name" value="TPR_rpt"/>
</dbReference>
<dbReference type="OrthoDB" id="9771112at2"/>
<gene>
    <name evidence="3" type="ORF">SAMN05661096_00813</name>
</gene>
<name>A0A1X7IMJ5_9BACT</name>
<dbReference type="PANTHER" id="PTHR10098:SF108">
    <property type="entry name" value="TETRATRICOPEPTIDE REPEAT PROTEIN 28"/>
    <property type="match status" value="1"/>
</dbReference>
<dbReference type="InterPro" id="IPR011990">
    <property type="entry name" value="TPR-like_helical_dom_sf"/>
</dbReference>
<keyword evidence="4" id="KW-1185">Reference proteome</keyword>
<dbReference type="PANTHER" id="PTHR10098">
    <property type="entry name" value="RAPSYN-RELATED"/>
    <property type="match status" value="1"/>
</dbReference>
<evidence type="ECO:0000313" key="3">
    <source>
        <dbReference type="EMBL" id="SMG15880.1"/>
    </source>
</evidence>
<dbReference type="SMART" id="SM00028">
    <property type="entry name" value="TPR"/>
    <property type="match status" value="3"/>
</dbReference>
<dbReference type="SUPFAM" id="SSF48452">
    <property type="entry name" value="TPR-like"/>
    <property type="match status" value="1"/>
</dbReference>
<evidence type="ECO:0000313" key="4">
    <source>
        <dbReference type="Proteomes" id="UP000193804"/>
    </source>
</evidence>
<dbReference type="Pfam" id="PF12770">
    <property type="entry name" value="CHAT"/>
    <property type="match status" value="1"/>
</dbReference>